<name>A0A3A3FIV8_9BURK</name>
<feature type="compositionally biased region" description="Polar residues" evidence="4">
    <location>
        <begin position="1"/>
        <end position="12"/>
    </location>
</feature>
<dbReference type="PANTHER" id="PTHR43004:SF19">
    <property type="entry name" value="BINDING MONOOXYGENASE, PUTATIVE (JCVI)-RELATED"/>
    <property type="match status" value="1"/>
</dbReference>
<dbReference type="NCBIfam" id="NF006002">
    <property type="entry name" value="PRK08132.1"/>
    <property type="match status" value="1"/>
</dbReference>
<dbReference type="OrthoDB" id="3443359at2"/>
<accession>A0A3A3FIV8</accession>
<dbReference type="GO" id="GO:0071949">
    <property type="term" value="F:FAD binding"/>
    <property type="evidence" value="ECO:0007669"/>
    <property type="project" value="InterPro"/>
</dbReference>
<dbReference type="Pfam" id="PF01494">
    <property type="entry name" value="FAD_binding_3"/>
    <property type="match status" value="1"/>
</dbReference>
<evidence type="ECO:0000313" key="7">
    <source>
        <dbReference type="Proteomes" id="UP000265955"/>
    </source>
</evidence>
<dbReference type="Gene3D" id="3.30.70.2450">
    <property type="match status" value="1"/>
</dbReference>
<comment type="caution">
    <text evidence="6">The sequence shown here is derived from an EMBL/GenBank/DDBJ whole genome shotgun (WGS) entry which is preliminary data.</text>
</comment>
<dbReference type="InterPro" id="IPR002938">
    <property type="entry name" value="FAD-bd"/>
</dbReference>
<evidence type="ECO:0000313" key="6">
    <source>
        <dbReference type="EMBL" id="RJF95207.1"/>
    </source>
</evidence>
<keyword evidence="3" id="KW-0274">FAD</keyword>
<evidence type="ECO:0000256" key="1">
    <source>
        <dbReference type="ARBA" id="ARBA00001974"/>
    </source>
</evidence>
<reference evidence="7" key="1">
    <citation type="submission" date="2018-09" db="EMBL/GenBank/DDBJ databases">
        <authorList>
            <person name="Zhu H."/>
        </authorList>
    </citation>
    <scope>NUCLEOTIDE SEQUENCE [LARGE SCALE GENOMIC DNA]</scope>
    <source>
        <strain evidence="7">K1R23-30</strain>
    </source>
</reference>
<feature type="region of interest" description="Disordered" evidence="4">
    <location>
        <begin position="1"/>
        <end position="22"/>
    </location>
</feature>
<evidence type="ECO:0000259" key="5">
    <source>
        <dbReference type="Pfam" id="PF01494"/>
    </source>
</evidence>
<protein>
    <submittedName>
        <fullName evidence="6">FAD-dependent oxidoreductase</fullName>
    </submittedName>
</protein>
<feature type="domain" description="FAD-binding" evidence="5">
    <location>
        <begin position="35"/>
        <end position="373"/>
    </location>
</feature>
<dbReference type="PANTHER" id="PTHR43004">
    <property type="entry name" value="TRK SYSTEM POTASSIUM UPTAKE PROTEIN"/>
    <property type="match status" value="1"/>
</dbReference>
<dbReference type="SUPFAM" id="SSF51905">
    <property type="entry name" value="FAD/NAD(P)-binding domain"/>
    <property type="match status" value="1"/>
</dbReference>
<dbReference type="Gene3D" id="3.50.50.60">
    <property type="entry name" value="FAD/NAD(P)-binding domain"/>
    <property type="match status" value="1"/>
</dbReference>
<keyword evidence="2" id="KW-0285">Flavoprotein</keyword>
<dbReference type="InterPro" id="IPR050641">
    <property type="entry name" value="RIFMO-like"/>
</dbReference>
<dbReference type="PRINTS" id="PR00420">
    <property type="entry name" value="RNGMNOXGNASE"/>
</dbReference>
<gene>
    <name evidence="6" type="ORF">D3871_17300</name>
</gene>
<dbReference type="AlphaFoldDB" id="A0A3A3FIV8"/>
<dbReference type="GO" id="GO:0016709">
    <property type="term" value="F:oxidoreductase activity, acting on paired donors, with incorporation or reduction of molecular oxygen, NAD(P)H as one donor, and incorporation of one atom of oxygen"/>
    <property type="evidence" value="ECO:0007669"/>
    <property type="project" value="UniProtKB-ARBA"/>
</dbReference>
<keyword evidence="7" id="KW-1185">Reference proteome</keyword>
<dbReference type="RefSeq" id="WP_119770358.1">
    <property type="nucleotide sequence ID" value="NZ_QYUO01000002.1"/>
</dbReference>
<evidence type="ECO:0000256" key="3">
    <source>
        <dbReference type="ARBA" id="ARBA00022827"/>
    </source>
</evidence>
<evidence type="ECO:0000256" key="2">
    <source>
        <dbReference type="ARBA" id="ARBA00022630"/>
    </source>
</evidence>
<evidence type="ECO:0000256" key="4">
    <source>
        <dbReference type="SAM" id="MobiDB-lite"/>
    </source>
</evidence>
<dbReference type="InterPro" id="IPR036188">
    <property type="entry name" value="FAD/NAD-bd_sf"/>
</dbReference>
<sequence>MTPTKEINTTTGYELPSYPFQPPPDLQLERPRRYRIAIVGGGLAGLTAACDLAVRGIETVLLDDDNTVGVRGASSRGMVYAQKTLEIMERLGIYRRIHQKGITWSVGRTMTGGDEVYSFDRASDNASQQSAFINLQQFYLEWYLVDRITELGKTDLRWNNKVTGAEHLDDGVRLSVETPAGNYQLDADWVIDAAGIHSAIREGFGLDTHAARSVDRWCICDVRFKKPLPVERWTWVEAPFNQNRAVWQHLMADNVWRLDYQMDPDADAAHVSQLDVAAERVRAHVGADTEFEMVWVGPWQYRTQLLDSFRLGRIFFAGDVAHVVSPFGARGGNSGIQDADNLSWKLALVVNGQAPDALLDSYHHERHAAAVENIKVTSRTSRFLAPTSLFERIMRKAVLDLAREYPFARALVNTGRLSVPNDYPDSPIVQNGGHSVPNLPMGLPDRTVSNLVELSRSHGTAYLGICFKHPGPDQLDAIRELASRYRCFAIYLCNVEGAGLPTLRDDGALARAVGAECGFALLRPDLHVAGSLQHVTATQAEALLKRALGY</sequence>
<dbReference type="Proteomes" id="UP000265955">
    <property type="component" value="Unassembled WGS sequence"/>
</dbReference>
<organism evidence="6 7">
    <name type="scientific">Noviherbaspirillum saxi</name>
    <dbReference type="NCBI Taxonomy" id="2320863"/>
    <lineage>
        <taxon>Bacteria</taxon>
        <taxon>Pseudomonadati</taxon>
        <taxon>Pseudomonadota</taxon>
        <taxon>Betaproteobacteria</taxon>
        <taxon>Burkholderiales</taxon>
        <taxon>Oxalobacteraceae</taxon>
        <taxon>Noviherbaspirillum</taxon>
    </lineage>
</organism>
<comment type="cofactor">
    <cofactor evidence="1">
        <name>FAD</name>
        <dbReference type="ChEBI" id="CHEBI:57692"/>
    </cofactor>
</comment>
<proteinExistence type="predicted"/>
<dbReference type="EMBL" id="QYUO01000002">
    <property type="protein sequence ID" value="RJF95207.1"/>
    <property type="molecule type" value="Genomic_DNA"/>
</dbReference>